<name>A0A0U5F593_LIMRT</name>
<sequence>MDGPSTRTIWKKNCLITNAIINPIRMGIIQLIASRNAFIIIPQFLYLTVINHTTSNKT</sequence>
<protein>
    <submittedName>
        <fullName evidence="1">Uncharacterized protein</fullName>
    </submittedName>
</protein>
<accession>A0A0U5F593</accession>
<gene>
    <name evidence="1" type="ORF">LRLP16767_LR3C6_01624</name>
</gene>
<dbReference type="AlphaFoldDB" id="A0A0U5F593"/>
<evidence type="ECO:0000313" key="1">
    <source>
        <dbReference type="EMBL" id="CUR39657.1"/>
    </source>
</evidence>
<reference evidence="1" key="1">
    <citation type="submission" date="2015-10" db="EMBL/GenBank/DDBJ databases">
        <authorList>
            <person name="Gilbert D.G."/>
        </authorList>
    </citation>
    <scope>NUCLEOTIDE SEQUENCE</scope>
    <source>
        <strain evidence="1">3c6</strain>
    </source>
</reference>
<organism evidence="1">
    <name type="scientific">Limosilactobacillus reuteri</name>
    <name type="common">Lactobacillus reuteri</name>
    <dbReference type="NCBI Taxonomy" id="1598"/>
    <lineage>
        <taxon>Bacteria</taxon>
        <taxon>Bacillati</taxon>
        <taxon>Bacillota</taxon>
        <taxon>Bacilli</taxon>
        <taxon>Lactobacillales</taxon>
        <taxon>Lactobacillaceae</taxon>
        <taxon>Limosilactobacillus</taxon>
    </lineage>
</organism>
<dbReference type="EMBL" id="LN887473">
    <property type="protein sequence ID" value="CUR39657.1"/>
    <property type="molecule type" value="Genomic_DNA"/>
</dbReference>
<proteinExistence type="predicted"/>